<proteinExistence type="predicted"/>
<dbReference type="Proteomes" id="UP000636949">
    <property type="component" value="Unassembled WGS sequence"/>
</dbReference>
<evidence type="ECO:0000313" key="2">
    <source>
        <dbReference type="Proteomes" id="UP000636949"/>
    </source>
</evidence>
<keyword evidence="2" id="KW-1185">Reference proteome</keyword>
<reference evidence="1" key="1">
    <citation type="journal article" date="2014" name="Int. J. Syst. Evol. Microbiol.">
        <title>Complete genome sequence of Corynebacterium casei LMG S-19264T (=DSM 44701T), isolated from a smear-ripened cheese.</title>
        <authorList>
            <consortium name="US DOE Joint Genome Institute (JGI-PGF)"/>
            <person name="Walter F."/>
            <person name="Albersmeier A."/>
            <person name="Kalinowski J."/>
            <person name="Ruckert C."/>
        </authorList>
    </citation>
    <scope>NUCLEOTIDE SEQUENCE</scope>
    <source>
        <strain evidence="1">CGMCC 1.15758</strain>
    </source>
</reference>
<dbReference type="InterPro" id="IPR016032">
    <property type="entry name" value="Sig_transdc_resp-reg_C-effctor"/>
</dbReference>
<sequence length="201" mass="23444">MDKISFFELDNEYRLISMNQRFMDDIKLKEKDLLGKTALEIPSKKAFQQMYDLGNQEAILSKGISVRKDMALFNDGVKPIITTKKYINHNNIYIRGFYFPFEQNATEVSGKKIIINNYLKEVKLSALNFYVLSLKCSGMTNTDIAQRVFRAESTIRNMILDMFCTFGVYDIVTLSRYYFLGEWLNHTSIKFMQQNLNTLKG</sequence>
<accession>A0A8J2Z384</accession>
<gene>
    <name evidence="1" type="ORF">GCM10010995_08080</name>
</gene>
<reference evidence="1" key="2">
    <citation type="submission" date="2020-09" db="EMBL/GenBank/DDBJ databases">
        <authorList>
            <person name="Sun Q."/>
            <person name="Zhou Y."/>
        </authorList>
    </citation>
    <scope>NUCLEOTIDE SEQUENCE</scope>
    <source>
        <strain evidence="1">CGMCC 1.15758</strain>
    </source>
</reference>
<evidence type="ECO:0000313" key="1">
    <source>
        <dbReference type="EMBL" id="GGF93341.1"/>
    </source>
</evidence>
<dbReference type="EMBL" id="BMJS01000006">
    <property type="protein sequence ID" value="GGF93341.1"/>
    <property type="molecule type" value="Genomic_DNA"/>
</dbReference>
<name>A0A8J2Z384_9GAMM</name>
<dbReference type="GO" id="GO:0006355">
    <property type="term" value="P:regulation of DNA-templated transcription"/>
    <property type="evidence" value="ECO:0007669"/>
    <property type="project" value="InterPro"/>
</dbReference>
<protein>
    <recommendedName>
        <fullName evidence="3">PAS domain-containing protein</fullName>
    </recommendedName>
</protein>
<comment type="caution">
    <text evidence="1">The sequence shown here is derived from an EMBL/GenBank/DDBJ whole genome shotgun (WGS) entry which is preliminary data.</text>
</comment>
<dbReference type="AlphaFoldDB" id="A0A8J2Z384"/>
<organism evidence="1 2">
    <name type="scientific">Cysteiniphilum litorale</name>
    <dbReference type="NCBI Taxonomy" id="2056700"/>
    <lineage>
        <taxon>Bacteria</taxon>
        <taxon>Pseudomonadati</taxon>
        <taxon>Pseudomonadota</taxon>
        <taxon>Gammaproteobacteria</taxon>
        <taxon>Thiotrichales</taxon>
        <taxon>Fastidiosibacteraceae</taxon>
        <taxon>Cysteiniphilum</taxon>
    </lineage>
</organism>
<dbReference type="GO" id="GO:0003677">
    <property type="term" value="F:DNA binding"/>
    <property type="evidence" value="ECO:0007669"/>
    <property type="project" value="InterPro"/>
</dbReference>
<dbReference type="SUPFAM" id="SSF46894">
    <property type="entry name" value="C-terminal effector domain of the bipartite response regulators"/>
    <property type="match status" value="1"/>
</dbReference>
<dbReference type="OrthoDB" id="4172435at2"/>
<dbReference type="RefSeq" id="WP_117001853.1">
    <property type="nucleotide sequence ID" value="NZ_BMJS01000006.1"/>
</dbReference>
<evidence type="ECO:0008006" key="3">
    <source>
        <dbReference type="Google" id="ProtNLM"/>
    </source>
</evidence>